<name>A0A1G9WQS9_9BACT</name>
<dbReference type="SUPFAM" id="SSF56317">
    <property type="entry name" value="Carbon-nitrogen hydrolase"/>
    <property type="match status" value="1"/>
</dbReference>
<evidence type="ECO:0000256" key="5">
    <source>
        <dbReference type="ARBA" id="ARBA00072139"/>
    </source>
</evidence>
<dbReference type="InterPro" id="IPR003010">
    <property type="entry name" value="C-N_Hydrolase"/>
</dbReference>
<evidence type="ECO:0000313" key="7">
    <source>
        <dbReference type="EMBL" id="SDM86838.1"/>
    </source>
</evidence>
<reference evidence="7 8" key="1">
    <citation type="submission" date="2016-10" db="EMBL/GenBank/DDBJ databases">
        <authorList>
            <person name="de Groot N.N."/>
        </authorList>
    </citation>
    <scope>NUCLEOTIDE SEQUENCE [LARGE SCALE GENOMIC DNA]</scope>
    <source>
        <strain evidence="7 8">DSM 21668</strain>
    </source>
</reference>
<dbReference type="FunFam" id="3.60.110.10:FF:000004">
    <property type="entry name" value="Carbon-nitrogen hydrolase"/>
    <property type="match status" value="1"/>
</dbReference>
<gene>
    <name evidence="7" type="ORF">SAMN04488090_4397</name>
</gene>
<sequence>MNALRVTLVQTPLHWENPIANRSMLEETLETITAGTDLIVLPEMFTTGFTMNPAPVAEPMNLTTTRWMQQIAARYDAAVTGSFIVRDGSSYVNRLLWMEPDGSFDYYDKRHLFRMGGEHEVYAAGTRKVQRTWRGWTVRPLICYDLRFPVWSRNVDNEYDLLLYVANWPAARDYAWRSLLTARAIENQSYVVGVNRVGNDGNGVFHEGSSGVIDFRGNWLTSPQESAFVHTVSLSKEDLSTFREGFPAYLDADDFEIKYL</sequence>
<feature type="domain" description="CN hydrolase" evidence="6">
    <location>
        <begin position="4"/>
        <end position="236"/>
    </location>
</feature>
<evidence type="ECO:0000256" key="1">
    <source>
        <dbReference type="ARBA" id="ARBA00010613"/>
    </source>
</evidence>
<dbReference type="Proteomes" id="UP000198901">
    <property type="component" value="Unassembled WGS sequence"/>
</dbReference>
<keyword evidence="2 7" id="KW-0378">Hydrolase</keyword>
<dbReference type="CDD" id="cd07575">
    <property type="entry name" value="Xc-1258_like"/>
    <property type="match status" value="1"/>
</dbReference>
<dbReference type="STRING" id="563176.SAMN04488090_4397"/>
<dbReference type="EC" id="3.5.1.3" evidence="3"/>
<dbReference type="InterPro" id="IPR052737">
    <property type="entry name" value="Omega-amidase_YafV"/>
</dbReference>
<accession>A0A1G9WQS9</accession>
<evidence type="ECO:0000313" key="8">
    <source>
        <dbReference type="Proteomes" id="UP000198901"/>
    </source>
</evidence>
<dbReference type="GO" id="GO:0050152">
    <property type="term" value="F:omega-amidase activity"/>
    <property type="evidence" value="ECO:0007669"/>
    <property type="project" value="UniProtKB-EC"/>
</dbReference>
<keyword evidence="8" id="KW-1185">Reference proteome</keyword>
<dbReference type="Pfam" id="PF00795">
    <property type="entry name" value="CN_hydrolase"/>
    <property type="match status" value="1"/>
</dbReference>
<dbReference type="PANTHER" id="PTHR47799:SF1">
    <property type="entry name" value="OMEGA-AMIDASE YAFV"/>
    <property type="match status" value="1"/>
</dbReference>
<comment type="similarity">
    <text evidence="1">Belongs to the carbon-nitrogen hydrolase superfamily. NIT1/NIT2 family.</text>
</comment>
<dbReference type="InterPro" id="IPR036526">
    <property type="entry name" value="C-N_Hydrolase_sf"/>
</dbReference>
<evidence type="ECO:0000259" key="6">
    <source>
        <dbReference type="PROSITE" id="PS50263"/>
    </source>
</evidence>
<evidence type="ECO:0000256" key="2">
    <source>
        <dbReference type="ARBA" id="ARBA00022801"/>
    </source>
</evidence>
<comment type="catalytic activity">
    <reaction evidence="4">
        <text>a monoamide of a dicarboxylate + H2O = a dicarboxylate + NH4(+)</text>
        <dbReference type="Rhea" id="RHEA:11716"/>
        <dbReference type="ChEBI" id="CHEBI:15377"/>
        <dbReference type="ChEBI" id="CHEBI:28938"/>
        <dbReference type="ChEBI" id="CHEBI:28965"/>
        <dbReference type="ChEBI" id="CHEBI:77450"/>
        <dbReference type="EC" id="3.5.1.3"/>
    </reaction>
</comment>
<proteinExistence type="inferred from homology"/>
<evidence type="ECO:0000256" key="3">
    <source>
        <dbReference type="ARBA" id="ARBA00039118"/>
    </source>
</evidence>
<dbReference type="NCBIfam" id="NF007757">
    <property type="entry name" value="PRK10438.1"/>
    <property type="match status" value="1"/>
</dbReference>
<evidence type="ECO:0000256" key="4">
    <source>
        <dbReference type="ARBA" id="ARBA00052904"/>
    </source>
</evidence>
<dbReference type="PROSITE" id="PS50263">
    <property type="entry name" value="CN_HYDROLASE"/>
    <property type="match status" value="1"/>
</dbReference>
<dbReference type="RefSeq" id="WP_093207899.1">
    <property type="nucleotide sequence ID" value="NZ_FNGS01000010.1"/>
</dbReference>
<dbReference type="AlphaFoldDB" id="A0A1G9WQS9"/>
<protein>
    <recommendedName>
        <fullName evidence="5">Omega-amidase YafV</fullName>
        <ecNumber evidence="3">3.5.1.3</ecNumber>
    </recommendedName>
</protein>
<dbReference type="OrthoDB" id="9811121at2"/>
<dbReference type="EMBL" id="FNGS01000010">
    <property type="protein sequence ID" value="SDM86838.1"/>
    <property type="molecule type" value="Genomic_DNA"/>
</dbReference>
<dbReference type="GO" id="GO:0106008">
    <property type="term" value="F:2-oxoglutaramate amidase activity"/>
    <property type="evidence" value="ECO:0007669"/>
    <property type="project" value="TreeGrafter"/>
</dbReference>
<organism evidence="7 8">
    <name type="scientific">Siphonobacter aquaeclarae</name>
    <dbReference type="NCBI Taxonomy" id="563176"/>
    <lineage>
        <taxon>Bacteria</taxon>
        <taxon>Pseudomonadati</taxon>
        <taxon>Bacteroidota</taxon>
        <taxon>Cytophagia</taxon>
        <taxon>Cytophagales</taxon>
        <taxon>Cytophagaceae</taxon>
        <taxon>Siphonobacter</taxon>
    </lineage>
</organism>
<dbReference type="PANTHER" id="PTHR47799">
    <property type="entry name" value="OMEGA-AMIDASE YAFV"/>
    <property type="match status" value="1"/>
</dbReference>
<dbReference type="Gene3D" id="3.60.110.10">
    <property type="entry name" value="Carbon-nitrogen hydrolase"/>
    <property type="match status" value="1"/>
</dbReference>